<keyword evidence="2" id="KW-1185">Reference proteome</keyword>
<evidence type="ECO:0000313" key="1">
    <source>
        <dbReference type="EMBL" id="NKI19604.1"/>
    </source>
</evidence>
<comment type="caution">
    <text evidence="1">The sequence shown here is derived from an EMBL/GenBank/DDBJ whole genome shotgun (WGS) entry which is preliminary data.</text>
</comment>
<dbReference type="Gene3D" id="6.10.280.50">
    <property type="match status" value="1"/>
</dbReference>
<dbReference type="Pfam" id="PF04325">
    <property type="entry name" value="DUF465"/>
    <property type="match status" value="1"/>
</dbReference>
<dbReference type="InterPro" id="IPR038444">
    <property type="entry name" value="DUF465_sf"/>
</dbReference>
<evidence type="ECO:0000313" key="2">
    <source>
        <dbReference type="Proteomes" id="UP000765845"/>
    </source>
</evidence>
<dbReference type="EMBL" id="JAAWWK010000009">
    <property type="protein sequence ID" value="NKI19604.1"/>
    <property type="molecule type" value="Genomic_DNA"/>
</dbReference>
<dbReference type="InterPro" id="IPR007420">
    <property type="entry name" value="DUF465"/>
</dbReference>
<dbReference type="Proteomes" id="UP000765845">
    <property type="component" value="Unassembled WGS sequence"/>
</dbReference>
<proteinExistence type="predicted"/>
<reference evidence="1 2" key="1">
    <citation type="submission" date="2020-04" db="EMBL/GenBank/DDBJ databases">
        <authorList>
            <person name="Yoon J."/>
        </authorList>
    </citation>
    <scope>NUCLEOTIDE SEQUENCE [LARGE SCALE GENOMIC DNA]</scope>
    <source>
        <strain evidence="1 2">KMU-166</strain>
    </source>
</reference>
<protein>
    <submittedName>
        <fullName evidence="1">YdcH family protein</fullName>
    </submittedName>
</protein>
<name>A0ABX1GK26_9GAMM</name>
<organism evidence="1 2">
    <name type="scientific">Spongiibacter thalassae</name>
    <dbReference type="NCBI Taxonomy" id="2721624"/>
    <lineage>
        <taxon>Bacteria</taxon>
        <taxon>Pseudomonadati</taxon>
        <taxon>Pseudomonadota</taxon>
        <taxon>Gammaproteobacteria</taxon>
        <taxon>Cellvibrionales</taxon>
        <taxon>Spongiibacteraceae</taxon>
        <taxon>Spongiibacter</taxon>
    </lineage>
</organism>
<accession>A0ABX1GK26</accession>
<sequence>MDNCLSASARLLLLKRRHRALDEEIKLLSVNPWQNQLLLQRLKREKLRIKDNIEWLKNEMVPDIDA</sequence>
<gene>
    <name evidence="1" type="ORF">HCU74_19530</name>
</gene>
<dbReference type="RefSeq" id="WP_168452125.1">
    <property type="nucleotide sequence ID" value="NZ_JAAWWK010000009.1"/>
</dbReference>